<keyword evidence="8" id="KW-1185">Reference proteome</keyword>
<feature type="compositionally biased region" description="Low complexity" evidence="5">
    <location>
        <begin position="725"/>
        <end position="739"/>
    </location>
</feature>
<feature type="region of interest" description="Disordered" evidence="5">
    <location>
        <begin position="646"/>
        <end position="680"/>
    </location>
</feature>
<evidence type="ECO:0000313" key="8">
    <source>
        <dbReference type="Proteomes" id="UP001634007"/>
    </source>
</evidence>
<reference evidence="7 8" key="1">
    <citation type="submission" date="2024-11" db="EMBL/GenBank/DDBJ databases">
        <title>Chromosome-level genome assembly of Eucalyptus globulus Labill. provides insights into its genome evolution.</title>
        <authorList>
            <person name="Li X."/>
        </authorList>
    </citation>
    <scope>NUCLEOTIDE SEQUENCE [LARGE SCALE GENOMIC DNA]</scope>
    <source>
        <strain evidence="7">CL2024</strain>
        <tissue evidence="7">Fresh tender leaves</tissue>
    </source>
</reference>
<evidence type="ECO:0000256" key="4">
    <source>
        <dbReference type="PROSITE-ProRule" id="PRU00146"/>
    </source>
</evidence>
<dbReference type="InterPro" id="IPR011011">
    <property type="entry name" value="Znf_FYVE_PHD"/>
</dbReference>
<evidence type="ECO:0000256" key="1">
    <source>
        <dbReference type="ARBA" id="ARBA00022723"/>
    </source>
</evidence>
<gene>
    <name evidence="7" type="ORF">ACJRO7_016590</name>
</gene>
<organism evidence="7 8">
    <name type="scientific">Eucalyptus globulus</name>
    <name type="common">Tasmanian blue gum</name>
    <dbReference type="NCBI Taxonomy" id="34317"/>
    <lineage>
        <taxon>Eukaryota</taxon>
        <taxon>Viridiplantae</taxon>
        <taxon>Streptophyta</taxon>
        <taxon>Embryophyta</taxon>
        <taxon>Tracheophyta</taxon>
        <taxon>Spermatophyta</taxon>
        <taxon>Magnoliopsida</taxon>
        <taxon>eudicotyledons</taxon>
        <taxon>Gunneridae</taxon>
        <taxon>Pentapetalae</taxon>
        <taxon>rosids</taxon>
        <taxon>malvids</taxon>
        <taxon>Myrtales</taxon>
        <taxon>Myrtaceae</taxon>
        <taxon>Myrtoideae</taxon>
        <taxon>Eucalypteae</taxon>
        <taxon>Eucalyptus</taxon>
    </lineage>
</organism>
<dbReference type="InterPro" id="IPR013083">
    <property type="entry name" value="Znf_RING/FYVE/PHD"/>
</dbReference>
<dbReference type="InterPro" id="IPR019786">
    <property type="entry name" value="Zinc_finger_PHD-type_CS"/>
</dbReference>
<dbReference type="PROSITE" id="PS50016">
    <property type="entry name" value="ZF_PHD_2"/>
    <property type="match status" value="1"/>
</dbReference>
<accession>A0ABD3LD82</accession>
<dbReference type="SMART" id="SM00249">
    <property type="entry name" value="PHD"/>
    <property type="match status" value="1"/>
</dbReference>
<dbReference type="PROSITE" id="PS01359">
    <property type="entry name" value="ZF_PHD_1"/>
    <property type="match status" value="1"/>
</dbReference>
<keyword evidence="2 4" id="KW-0863">Zinc-finger</keyword>
<dbReference type="PANTHER" id="PTHR47863:SF4">
    <property type="entry name" value="RING_FYVE_PHD ZINC FINGER SUPERFAMILY PROTEIN"/>
    <property type="match status" value="1"/>
</dbReference>
<dbReference type="GO" id="GO:0008270">
    <property type="term" value="F:zinc ion binding"/>
    <property type="evidence" value="ECO:0007669"/>
    <property type="project" value="UniProtKB-KW"/>
</dbReference>
<dbReference type="InterPro" id="IPR001965">
    <property type="entry name" value="Znf_PHD"/>
</dbReference>
<feature type="domain" description="PHD-type" evidence="6">
    <location>
        <begin position="414"/>
        <end position="463"/>
    </location>
</feature>
<evidence type="ECO:0000313" key="7">
    <source>
        <dbReference type="EMBL" id="KAL3747802.1"/>
    </source>
</evidence>
<keyword evidence="3" id="KW-0862">Zinc</keyword>
<dbReference type="AlphaFoldDB" id="A0ABD3LD82"/>
<feature type="compositionally biased region" description="Basic and acidic residues" evidence="5">
    <location>
        <begin position="646"/>
        <end position="656"/>
    </location>
</feature>
<evidence type="ECO:0000259" key="6">
    <source>
        <dbReference type="PROSITE" id="PS50016"/>
    </source>
</evidence>
<comment type="caution">
    <text evidence="7">The sequence shown here is derived from an EMBL/GenBank/DDBJ whole genome shotgun (WGS) entry which is preliminary data.</text>
</comment>
<evidence type="ECO:0000256" key="3">
    <source>
        <dbReference type="ARBA" id="ARBA00022833"/>
    </source>
</evidence>
<dbReference type="Gene3D" id="3.30.40.10">
    <property type="entry name" value="Zinc/RING finger domain, C3HC4 (zinc finger)"/>
    <property type="match status" value="1"/>
</dbReference>
<feature type="compositionally biased region" description="Basic and acidic residues" evidence="5">
    <location>
        <begin position="233"/>
        <end position="263"/>
    </location>
</feature>
<proteinExistence type="predicted"/>
<evidence type="ECO:0000256" key="5">
    <source>
        <dbReference type="SAM" id="MobiDB-lite"/>
    </source>
</evidence>
<keyword evidence="1" id="KW-0479">Metal-binding</keyword>
<dbReference type="Proteomes" id="UP001634007">
    <property type="component" value="Unassembled WGS sequence"/>
</dbReference>
<feature type="region of interest" description="Disordered" evidence="5">
    <location>
        <begin position="233"/>
        <end position="264"/>
    </location>
</feature>
<sequence>MDGKSSSELSLPWFWIIEYLAKFEQVKPSLLHGIIKAAPELPAHLGKNMDEVVSLRCLEELCGFRNGSMNSTLSSLGSKAKIDTSKSCKNVLQYMFHNGSASDLEVTANELLKWDLHSFLMHKRTSMLKTALEELKDTILAGTHPHADFLNKEGRLADVCHLNRTVIHNGGHTGFTHAPDVGDTYAPNTVDEPNLVSRPTNHVEPLVGDDGIRMRLPAKRNNTDVHAENIERNCNKDQHHDAHSDAKRAKQQDSDEIKDREESPVVLTGRLGFERNDGCSDREMANLVKDHMGAVDDDQLLEGDERHYVQPKTCDVLSNRMEQGFSIDDPKRVHDSIEKTKNSESARASEWGQTFTSNAKDYVVHVVGEDVSSDGDEYRKEEMDVTMKKHEFLYSQSQCPSPRNAFVMVDWSEQNVCMKCNEGGQLLVCNTSSCPLMVHENCVGLSAMFDNNGLFYCPFCAYSIAISEYHDAKKEASLTRKNLSAFIRAGLKHHQENLDQMEQNLSGNGTSEIDRVNGHNEVDVNGCRFQGNDSDGEQTDPFQRCNDGDADLPIREEEEMVRGGASTDAVEFLEGKRNRENTSNLVETTPTLEKQKEENMMQEQPSGQVVEREQDQVLENNLFINGTVAYKNTYIVPVNQRDEVRGEQDVLSKDATDTPDGGACANITAEETSEDEDNETSIANYRISFRGQRNLEEASANPLPMQNEAPLMGEEEQIPEPTLQPEPSSESPPSGQLRPSLPPLPSRHISRFPFRGRRCLKTYASSVVPRRSARIRSFAQPSPKRTEDNACEVIEID</sequence>
<dbReference type="InterPro" id="IPR019787">
    <property type="entry name" value="Znf_PHD-finger"/>
</dbReference>
<dbReference type="PANTHER" id="PTHR47863">
    <property type="entry name" value="RING/FYVE/PHD ZINC FINGER SUPERFAMILY PROTEIN"/>
    <property type="match status" value="1"/>
</dbReference>
<feature type="region of interest" description="Disordered" evidence="5">
    <location>
        <begin position="716"/>
        <end position="750"/>
    </location>
</feature>
<name>A0ABD3LD82_EUCGL</name>
<dbReference type="EMBL" id="JBJKBG010000003">
    <property type="protein sequence ID" value="KAL3747802.1"/>
    <property type="molecule type" value="Genomic_DNA"/>
</dbReference>
<protein>
    <recommendedName>
        <fullName evidence="6">PHD-type domain-containing protein</fullName>
    </recommendedName>
</protein>
<dbReference type="SUPFAM" id="SSF57903">
    <property type="entry name" value="FYVE/PHD zinc finger"/>
    <property type="match status" value="1"/>
</dbReference>
<evidence type="ECO:0000256" key="2">
    <source>
        <dbReference type="ARBA" id="ARBA00022771"/>
    </source>
</evidence>